<evidence type="ECO:0008006" key="4">
    <source>
        <dbReference type="Google" id="ProtNLM"/>
    </source>
</evidence>
<dbReference type="Proteomes" id="UP000230935">
    <property type="component" value="Unassembled WGS sequence"/>
</dbReference>
<keyword evidence="1" id="KW-0812">Transmembrane</keyword>
<gene>
    <name evidence="2" type="ORF">COT81_02320</name>
</gene>
<feature type="transmembrane region" description="Helical" evidence="1">
    <location>
        <begin position="64"/>
        <end position="83"/>
    </location>
</feature>
<comment type="caution">
    <text evidence="2">The sequence shown here is derived from an EMBL/GenBank/DDBJ whole genome shotgun (WGS) entry which is preliminary data.</text>
</comment>
<name>A0A2H0W1K2_9BACT</name>
<feature type="transmembrane region" description="Helical" evidence="1">
    <location>
        <begin position="112"/>
        <end position="132"/>
    </location>
</feature>
<keyword evidence="1" id="KW-0472">Membrane</keyword>
<evidence type="ECO:0000256" key="1">
    <source>
        <dbReference type="SAM" id="Phobius"/>
    </source>
</evidence>
<evidence type="ECO:0000313" key="3">
    <source>
        <dbReference type="Proteomes" id="UP000230935"/>
    </source>
</evidence>
<protein>
    <recommendedName>
        <fullName evidence="4">HTTM domain-containing protein</fullName>
    </recommendedName>
</protein>
<reference evidence="3" key="1">
    <citation type="submission" date="2017-09" db="EMBL/GenBank/DDBJ databases">
        <title>Depth-based differentiation of microbial function through sediment-hosted aquifers and enrichment of novel symbionts in the deep terrestrial subsurface.</title>
        <authorList>
            <person name="Probst A.J."/>
            <person name="Ladd B."/>
            <person name="Jarett J.K."/>
            <person name="Geller-Mcgrath D.E."/>
            <person name="Sieber C.M.K."/>
            <person name="Emerson J.B."/>
            <person name="Anantharaman K."/>
            <person name="Thomas B.C."/>
            <person name="Malmstrom R."/>
            <person name="Stieglmeier M."/>
            <person name="Klingl A."/>
            <person name="Woyke T."/>
            <person name="Ryan C.M."/>
            <person name="Banfield J.F."/>
        </authorList>
    </citation>
    <scope>NUCLEOTIDE SEQUENCE [LARGE SCALE GENOMIC DNA]</scope>
</reference>
<feature type="transmembrane region" description="Helical" evidence="1">
    <location>
        <begin position="231"/>
        <end position="262"/>
    </location>
</feature>
<feature type="transmembrane region" description="Helical" evidence="1">
    <location>
        <begin position="144"/>
        <end position="166"/>
    </location>
</feature>
<accession>A0A2H0W1K2</accession>
<dbReference type="AlphaFoldDB" id="A0A2H0W1K2"/>
<proteinExistence type="predicted"/>
<feature type="transmembrane region" description="Helical" evidence="1">
    <location>
        <begin position="205"/>
        <end position="225"/>
    </location>
</feature>
<feature type="transmembrane region" description="Helical" evidence="1">
    <location>
        <begin position="7"/>
        <end position="26"/>
    </location>
</feature>
<evidence type="ECO:0000313" key="2">
    <source>
        <dbReference type="EMBL" id="PIS05224.1"/>
    </source>
</evidence>
<organism evidence="2 3">
    <name type="scientific">Candidatus Buchananbacteria bacterium CG10_big_fil_rev_8_21_14_0_10_42_9</name>
    <dbReference type="NCBI Taxonomy" id="1974526"/>
    <lineage>
        <taxon>Bacteria</taxon>
        <taxon>Candidatus Buchananiibacteriota</taxon>
    </lineage>
</organism>
<dbReference type="EMBL" id="PEZZ01000016">
    <property type="protein sequence ID" value="PIS05224.1"/>
    <property type="molecule type" value="Genomic_DNA"/>
</dbReference>
<keyword evidence="1" id="KW-1133">Transmembrane helix</keyword>
<feature type="transmembrane region" description="Helical" evidence="1">
    <location>
        <begin position="90"/>
        <end position="106"/>
    </location>
</feature>
<sequence>MKYPAKYFAFVRIALGIFFLFNYIYLFPYAIELFSSAGLLGGFGPLTTNTLPNILAHNNTPQFIQLYFLVLIAASATLALGIYRQPSALILWYGLASLLNINPYIINPAFAYVGWLLLAMAVIPLGEPYTLLRKHNSNWEMPKLVVVGAWLVFGASYTVSGITKLVSPSWVNGETLDVLLNSTMANGWFIADWARLLLPLSISHILTWGILWLEILCLPLCFWQLTRKYTWLLLTAAHVGILLILNIGFISVGMLVFHLFLFNTAWWPKIHIRVFGNLAKLSQKIIRQLNNGPVGIFLNALKP</sequence>